<dbReference type="InterPro" id="IPR013320">
    <property type="entry name" value="ConA-like_dom_sf"/>
</dbReference>
<feature type="site" description="Important for catalytic activity, responsible for pKa modulation of the active site Glu and correct orientation of both the proton donor and substrate" evidence="6">
    <location>
        <position position="164"/>
    </location>
</feature>
<dbReference type="OrthoDB" id="2139957at2759"/>
<feature type="domain" description="Beta-xylosidase C-terminal Concanavalin A-like" evidence="9">
    <location>
        <begin position="358"/>
        <end position="551"/>
    </location>
</feature>
<dbReference type="GeneID" id="64969548"/>
<comment type="similarity">
    <text evidence="1 7">Belongs to the glycosyl hydrolase 43 family.</text>
</comment>
<accession>A0A7R7XE23</accession>
<dbReference type="KEGG" id="apuu:APUU_12371S"/>
<proteinExistence type="inferred from homology"/>
<dbReference type="InterPro" id="IPR006710">
    <property type="entry name" value="Glyco_hydro_43"/>
</dbReference>
<dbReference type="EMBL" id="AP024443">
    <property type="protein sequence ID" value="BCS19543.1"/>
    <property type="molecule type" value="Genomic_DNA"/>
</dbReference>
<dbReference type="Gene3D" id="2.60.120.200">
    <property type="match status" value="1"/>
</dbReference>
<dbReference type="InterPro" id="IPR051795">
    <property type="entry name" value="Glycosyl_Hydrlase_43"/>
</dbReference>
<gene>
    <name evidence="10" type="ORF">APUU_12371S</name>
</gene>
<reference evidence="10" key="1">
    <citation type="submission" date="2021-01" db="EMBL/GenBank/DDBJ databases">
        <authorList>
            <consortium name="Aspergillus puulaauensis MK2 genome sequencing consortium"/>
            <person name="Kazuki M."/>
            <person name="Futagami T."/>
        </authorList>
    </citation>
    <scope>NUCLEOTIDE SEQUENCE</scope>
    <source>
        <strain evidence="10">MK2</strain>
    </source>
</reference>
<keyword evidence="3 7" id="KW-0378">Hydrolase</keyword>
<evidence type="ECO:0000256" key="2">
    <source>
        <dbReference type="ARBA" id="ARBA00022729"/>
    </source>
</evidence>
<evidence type="ECO:0000256" key="4">
    <source>
        <dbReference type="ARBA" id="ARBA00023295"/>
    </source>
</evidence>
<feature type="active site" description="Proton donor" evidence="5">
    <location>
        <position position="226"/>
    </location>
</feature>
<dbReference type="PANTHER" id="PTHR42812:SF16">
    <property type="entry name" value="HYDROLASE, PUTATIVE (AFU_ORTHOLOGUE AFUA_7G06110)-RELATED"/>
    <property type="match status" value="1"/>
</dbReference>
<dbReference type="Pfam" id="PF04616">
    <property type="entry name" value="Glyco_hydro_43"/>
    <property type="match status" value="1"/>
</dbReference>
<dbReference type="InterPro" id="IPR023296">
    <property type="entry name" value="Glyco_hydro_beta-prop_sf"/>
</dbReference>
<dbReference type="CDD" id="cd18617">
    <property type="entry name" value="GH43_XynB-like"/>
    <property type="match status" value="1"/>
</dbReference>
<feature type="chain" id="PRO_5031392845" description="Beta-xylosidase C-terminal Concanavalin A-like domain-containing protein" evidence="8">
    <location>
        <begin position="17"/>
        <end position="581"/>
    </location>
</feature>
<feature type="active site" description="Proton acceptor" evidence="5">
    <location>
        <position position="34"/>
    </location>
</feature>
<evidence type="ECO:0000256" key="6">
    <source>
        <dbReference type="PIRSR" id="PIRSR606710-2"/>
    </source>
</evidence>
<dbReference type="SUPFAM" id="SSF49899">
    <property type="entry name" value="Concanavalin A-like lectins/glucanases"/>
    <property type="match status" value="1"/>
</dbReference>
<dbReference type="InterPro" id="IPR041542">
    <property type="entry name" value="GH43_C2"/>
</dbReference>
<dbReference type="PANTHER" id="PTHR42812">
    <property type="entry name" value="BETA-XYLOSIDASE"/>
    <property type="match status" value="1"/>
</dbReference>
<feature type="signal peptide" evidence="8">
    <location>
        <begin position="1"/>
        <end position="16"/>
    </location>
</feature>
<dbReference type="GO" id="GO:0004553">
    <property type="term" value="F:hydrolase activity, hydrolyzing O-glycosyl compounds"/>
    <property type="evidence" value="ECO:0007669"/>
    <property type="project" value="InterPro"/>
</dbReference>
<dbReference type="GO" id="GO:0005975">
    <property type="term" value="P:carbohydrate metabolic process"/>
    <property type="evidence" value="ECO:0007669"/>
    <property type="project" value="InterPro"/>
</dbReference>
<dbReference type="Pfam" id="PF17851">
    <property type="entry name" value="GH43_C2"/>
    <property type="match status" value="1"/>
</dbReference>
<evidence type="ECO:0000256" key="5">
    <source>
        <dbReference type="PIRSR" id="PIRSR606710-1"/>
    </source>
</evidence>
<protein>
    <recommendedName>
        <fullName evidence="9">Beta-xylosidase C-terminal Concanavalin A-like domain-containing protein</fullName>
    </recommendedName>
</protein>
<evidence type="ECO:0000259" key="9">
    <source>
        <dbReference type="Pfam" id="PF17851"/>
    </source>
</evidence>
<evidence type="ECO:0000313" key="11">
    <source>
        <dbReference type="Proteomes" id="UP000654913"/>
    </source>
</evidence>
<keyword evidence="4 7" id="KW-0326">Glycosidase</keyword>
<keyword evidence="11" id="KW-1185">Reference proteome</keyword>
<dbReference type="Proteomes" id="UP000654913">
    <property type="component" value="Chromosome 1"/>
</dbReference>
<organism evidence="10 11">
    <name type="scientific">Aspergillus puulaauensis</name>
    <dbReference type="NCBI Taxonomy" id="1220207"/>
    <lineage>
        <taxon>Eukaryota</taxon>
        <taxon>Fungi</taxon>
        <taxon>Dikarya</taxon>
        <taxon>Ascomycota</taxon>
        <taxon>Pezizomycotina</taxon>
        <taxon>Eurotiomycetes</taxon>
        <taxon>Eurotiomycetidae</taxon>
        <taxon>Eurotiales</taxon>
        <taxon>Aspergillaceae</taxon>
        <taxon>Aspergillus</taxon>
    </lineage>
</organism>
<dbReference type="AlphaFoldDB" id="A0A7R7XE23"/>
<keyword evidence="2 8" id="KW-0732">Signal</keyword>
<reference evidence="10" key="2">
    <citation type="submission" date="2021-02" db="EMBL/GenBank/DDBJ databases">
        <title>Aspergillus puulaauensis MK2 genome sequence.</title>
        <authorList>
            <person name="Futagami T."/>
            <person name="Mori K."/>
            <person name="Kadooka C."/>
            <person name="Tanaka T."/>
        </authorList>
    </citation>
    <scope>NUCLEOTIDE SEQUENCE</scope>
    <source>
        <strain evidence="10">MK2</strain>
    </source>
</reference>
<name>A0A7R7XE23_9EURO</name>
<dbReference type="RefSeq" id="XP_041551737.1">
    <property type="nucleotide sequence ID" value="XM_041698565.1"/>
</dbReference>
<dbReference type="SUPFAM" id="SSF75005">
    <property type="entry name" value="Arabinanase/levansucrase/invertase"/>
    <property type="match status" value="1"/>
</dbReference>
<evidence type="ECO:0000256" key="8">
    <source>
        <dbReference type="SAM" id="SignalP"/>
    </source>
</evidence>
<evidence type="ECO:0000313" key="10">
    <source>
        <dbReference type="EMBL" id="BCS19543.1"/>
    </source>
</evidence>
<sequence>MRLSLIFTALLRTLWCARPGHSIHNPIIPGWNPDPAVLRVGSEYFIATSSMEYWPGIPIYRSTDLQHWALYSHALTRPEQLQLNGVPTSAGTNVPCSLLSFVADIQTGAWAPSLSFINGTFYLTTSVRWTYDPVAKVWPRVFWVSSADLKHWSDPVWSDPWGIDPSLFQDPNTDQVYLNLMAPNNNIDKLWGIYQCEVNLATGRCVGDYYSLWNGTMPHTADARPEGPKMLKHGNWYYLMIAEGGTDELHRSTIARSASPTGPWEPAPNNPLLYNGKFGFNNLTVQSTGHATMFDTDRGSWYAVFLARRNINGSSPLGRETFLCPVDWRNGWSVFNNGDPILLNPDTKPASTPAPFVDTFSNRSLHPSWYQLRTPYQETYTLGRNKVSDSPGLVLHPNVFSLSDRDVPAAVLRKQTSLNSTFSATLLPFTDTGSLGVTQSVGISAYLSELQHQDIGVTGCTDHAEMMCIYTSLLNNGTTEYMQYPLKEVESRQTLTLHIRAQPLQYHLGYSTGISAVKWLASFPSSWMAVAPPDWFVFTGAMFGLFASGNGVPWPHSAPEVGFQGVREVYHPEDIPDYDRW</sequence>
<evidence type="ECO:0000256" key="1">
    <source>
        <dbReference type="ARBA" id="ARBA00009865"/>
    </source>
</evidence>
<evidence type="ECO:0000256" key="7">
    <source>
        <dbReference type="RuleBase" id="RU361187"/>
    </source>
</evidence>
<dbReference type="Gene3D" id="2.115.10.20">
    <property type="entry name" value="Glycosyl hydrolase domain, family 43"/>
    <property type="match status" value="1"/>
</dbReference>
<evidence type="ECO:0000256" key="3">
    <source>
        <dbReference type="ARBA" id="ARBA00022801"/>
    </source>
</evidence>